<dbReference type="AlphaFoldDB" id="A0A644SU21"/>
<dbReference type="InterPro" id="IPR025098">
    <property type="entry name" value="DUF4013"/>
</dbReference>
<organism evidence="2">
    <name type="scientific">bioreactor metagenome</name>
    <dbReference type="NCBI Taxonomy" id="1076179"/>
    <lineage>
        <taxon>unclassified sequences</taxon>
        <taxon>metagenomes</taxon>
        <taxon>ecological metagenomes</taxon>
    </lineage>
</organism>
<proteinExistence type="predicted"/>
<accession>A0A644SU21</accession>
<feature type="transmembrane region" description="Helical" evidence="1">
    <location>
        <begin position="21"/>
        <end position="41"/>
    </location>
</feature>
<feature type="transmembrane region" description="Helical" evidence="1">
    <location>
        <begin position="157"/>
        <end position="178"/>
    </location>
</feature>
<feature type="transmembrane region" description="Helical" evidence="1">
    <location>
        <begin position="47"/>
        <end position="72"/>
    </location>
</feature>
<evidence type="ECO:0000313" key="2">
    <source>
        <dbReference type="EMBL" id="MPL58180.1"/>
    </source>
</evidence>
<dbReference type="Pfam" id="PF13197">
    <property type="entry name" value="DUF4013"/>
    <property type="match status" value="1"/>
</dbReference>
<feature type="transmembrane region" description="Helical" evidence="1">
    <location>
        <begin position="213"/>
        <end position="245"/>
    </location>
</feature>
<keyword evidence="1" id="KW-0472">Membrane</keyword>
<protein>
    <recommendedName>
        <fullName evidence="3">Glycerophosphoryl diester phosphodiesterase membrane domain-containing protein</fullName>
    </recommendedName>
</protein>
<evidence type="ECO:0000256" key="1">
    <source>
        <dbReference type="SAM" id="Phobius"/>
    </source>
</evidence>
<dbReference type="EMBL" id="VSSQ01000006">
    <property type="protein sequence ID" value="MPL58180.1"/>
    <property type="molecule type" value="Genomic_DNA"/>
</dbReference>
<keyword evidence="1" id="KW-1133">Transmembrane helix</keyword>
<evidence type="ECO:0008006" key="3">
    <source>
        <dbReference type="Google" id="ProtNLM"/>
    </source>
</evidence>
<feature type="transmembrane region" description="Helical" evidence="1">
    <location>
        <begin position="101"/>
        <end position="122"/>
    </location>
</feature>
<keyword evidence="1" id="KW-0812">Transmembrane</keyword>
<reference evidence="2" key="1">
    <citation type="submission" date="2019-08" db="EMBL/GenBank/DDBJ databases">
        <authorList>
            <person name="Kucharzyk K."/>
            <person name="Murdoch R.W."/>
            <person name="Higgins S."/>
            <person name="Loffler F."/>
        </authorList>
    </citation>
    <scope>NUCLEOTIDE SEQUENCE</scope>
</reference>
<gene>
    <name evidence="2" type="ORF">SDC9_03711</name>
</gene>
<sequence length="266" mass="29243">MEIVELFKDSLTYPTKQWDKLLILGVLFLIMGVFAILQAFGIVLNQYIAADILGIISFILAVIITLIIYGYTLSIVRKTVNKGDDLPEFDWGRNFVDGVKVLILSIVYYIIPVIITLIVIYATGAFQHLYQLIAFYAVSGSLAAAPESLLSAAGASFLTVFIVAAILFIIFGLLFLAAKAVLADTESLGSAVNMVDVFKKIGEISWGNYILWAILYAIIIFILSFVVNLISAIPVIGLIIAFLIIRPYIEIFAARALGLVYNESKE</sequence>
<comment type="caution">
    <text evidence="2">The sequence shown here is derived from an EMBL/GenBank/DDBJ whole genome shotgun (WGS) entry which is preliminary data.</text>
</comment>
<name>A0A644SU21_9ZZZZ</name>